<dbReference type="Pfam" id="PF13676">
    <property type="entry name" value="TIR_2"/>
    <property type="match status" value="1"/>
</dbReference>
<sequence length="465" mass="52304">MSSKDVHLLCSSGGVRCFSYIGAYKALAKAGYRVSGVSASSMGSVIGMLICMGMSPAEIEEKVLHNPMRKYLRKRVWSNLFAVFRYPFAIYHHPDYEALLRDFGGKDMNLSSLPIPYSTLALDLNRQQLLSINRETHPYWKASKVLAIATAIPPLFAPISQDDMLLVDGGVASDSPGWVAAAESQGKPVVVLKTNTLLKGRLSNFSNFIQSMIQSAAAANDSFSLQQMPSSIVVEINCGDQEAEDFSISRERIQALILSGEKEMERMLELCQGDLRKFIRVENIAPASTSAVGFDLARERNIALMKQFSRETSGRHQVFISYSHKDKEWFDKLQLMLAPVEAFHGIKVWDDQEIMPGTYWHTAIKNALSQTKVAICLVSRNFLDSSYITTNELNYFMDEARKQKVRIFPIAISRLAAHENPLREIHFVNNPDEPFEELDSERQREVLATMVEQLIDIMDDETLEA</sequence>
<accession>A0ABS3C758</accession>
<dbReference type="EMBL" id="JAFKCT010000004">
    <property type="protein sequence ID" value="MBN7811449.1"/>
    <property type="molecule type" value="Genomic_DNA"/>
</dbReference>
<keyword evidence="8" id="KW-1185">Reference proteome</keyword>
<dbReference type="InterPro" id="IPR002641">
    <property type="entry name" value="PNPLA_dom"/>
</dbReference>
<dbReference type="Pfam" id="PF01734">
    <property type="entry name" value="Patatin"/>
    <property type="match status" value="1"/>
</dbReference>
<dbReference type="InterPro" id="IPR050301">
    <property type="entry name" value="NTE"/>
</dbReference>
<keyword evidence="3 4" id="KW-0443">Lipid metabolism</keyword>
<name>A0ABS3C758_9BACT</name>
<evidence type="ECO:0000259" key="6">
    <source>
        <dbReference type="PROSITE" id="PS51635"/>
    </source>
</evidence>
<keyword evidence="2 4" id="KW-0442">Lipid degradation</keyword>
<keyword evidence="1 4" id="KW-0378">Hydrolase</keyword>
<dbReference type="SUPFAM" id="SSF52200">
    <property type="entry name" value="Toll/Interleukin receptor TIR domain"/>
    <property type="match status" value="1"/>
</dbReference>
<dbReference type="InterPro" id="IPR016035">
    <property type="entry name" value="Acyl_Trfase/lysoPLipase"/>
</dbReference>
<dbReference type="PANTHER" id="PTHR14226:SF29">
    <property type="entry name" value="NEUROPATHY TARGET ESTERASE SWS"/>
    <property type="match status" value="1"/>
</dbReference>
<dbReference type="InterPro" id="IPR000157">
    <property type="entry name" value="TIR_dom"/>
</dbReference>
<evidence type="ECO:0000256" key="3">
    <source>
        <dbReference type="ARBA" id="ARBA00023098"/>
    </source>
</evidence>
<evidence type="ECO:0000313" key="7">
    <source>
        <dbReference type="EMBL" id="MBN7811449.1"/>
    </source>
</evidence>
<feature type="domain" description="PNPLA" evidence="6">
    <location>
        <begin position="8"/>
        <end position="181"/>
    </location>
</feature>
<dbReference type="InterPro" id="IPR035897">
    <property type="entry name" value="Toll_tir_struct_dom_sf"/>
</dbReference>
<dbReference type="PANTHER" id="PTHR14226">
    <property type="entry name" value="NEUROPATHY TARGET ESTERASE/SWISS CHEESE D.MELANOGASTER"/>
    <property type="match status" value="1"/>
</dbReference>
<feature type="active site" description="Proton acceptor" evidence="4">
    <location>
        <position position="168"/>
    </location>
</feature>
<protein>
    <submittedName>
        <fullName evidence="7">TIR domain-containing protein</fullName>
    </submittedName>
</protein>
<evidence type="ECO:0000256" key="1">
    <source>
        <dbReference type="ARBA" id="ARBA00022801"/>
    </source>
</evidence>
<evidence type="ECO:0000256" key="4">
    <source>
        <dbReference type="PROSITE-ProRule" id="PRU01161"/>
    </source>
</evidence>
<proteinExistence type="predicted"/>
<dbReference type="PROSITE" id="PS50104">
    <property type="entry name" value="TIR"/>
    <property type="match status" value="1"/>
</dbReference>
<evidence type="ECO:0000313" key="8">
    <source>
        <dbReference type="Proteomes" id="UP000664317"/>
    </source>
</evidence>
<evidence type="ECO:0000259" key="5">
    <source>
        <dbReference type="PROSITE" id="PS50104"/>
    </source>
</evidence>
<comment type="caution">
    <text evidence="4">Lacks conserved residue(s) required for the propagation of feature annotation.</text>
</comment>
<dbReference type="PROSITE" id="PS51635">
    <property type="entry name" value="PNPLA"/>
    <property type="match status" value="1"/>
</dbReference>
<dbReference type="SUPFAM" id="SSF52151">
    <property type="entry name" value="FabD/lysophospholipase-like"/>
    <property type="match status" value="1"/>
</dbReference>
<feature type="domain" description="TIR" evidence="5">
    <location>
        <begin position="314"/>
        <end position="454"/>
    </location>
</feature>
<reference evidence="7 8" key="1">
    <citation type="submission" date="2021-03" db="EMBL/GenBank/DDBJ databases">
        <title>novel species isolated from a fishpond in China.</title>
        <authorList>
            <person name="Lu H."/>
            <person name="Cai Z."/>
        </authorList>
    </citation>
    <scope>NUCLEOTIDE SEQUENCE [LARGE SCALE GENOMIC DNA]</scope>
    <source>
        <strain evidence="7 8">H41</strain>
    </source>
</reference>
<dbReference type="Gene3D" id="3.40.1090.10">
    <property type="entry name" value="Cytosolic phospholipase A2 catalytic domain"/>
    <property type="match status" value="2"/>
</dbReference>
<evidence type="ECO:0000256" key="2">
    <source>
        <dbReference type="ARBA" id="ARBA00022963"/>
    </source>
</evidence>
<feature type="short sequence motif" description="DGA/G" evidence="4">
    <location>
        <begin position="168"/>
        <end position="170"/>
    </location>
</feature>
<dbReference type="SMART" id="SM00255">
    <property type="entry name" value="TIR"/>
    <property type="match status" value="1"/>
</dbReference>
<dbReference type="Gene3D" id="3.40.50.10140">
    <property type="entry name" value="Toll/interleukin-1 receptor homology (TIR) domain"/>
    <property type="match status" value="1"/>
</dbReference>
<feature type="active site" description="Nucleophile" evidence="4">
    <location>
        <position position="41"/>
    </location>
</feature>
<organism evidence="7 8">
    <name type="scientific">Algoriphagus oliviformis</name>
    <dbReference type="NCBI Taxonomy" id="2811231"/>
    <lineage>
        <taxon>Bacteria</taxon>
        <taxon>Pseudomonadati</taxon>
        <taxon>Bacteroidota</taxon>
        <taxon>Cytophagia</taxon>
        <taxon>Cytophagales</taxon>
        <taxon>Cyclobacteriaceae</taxon>
        <taxon>Algoriphagus</taxon>
    </lineage>
</organism>
<dbReference type="RefSeq" id="WP_206578232.1">
    <property type="nucleotide sequence ID" value="NZ_JAFKCT010000004.1"/>
</dbReference>
<gene>
    <name evidence="7" type="ORF">J0A68_10815</name>
</gene>
<dbReference type="Proteomes" id="UP000664317">
    <property type="component" value="Unassembled WGS sequence"/>
</dbReference>
<comment type="caution">
    <text evidence="7">The sequence shown here is derived from an EMBL/GenBank/DDBJ whole genome shotgun (WGS) entry which is preliminary data.</text>
</comment>